<evidence type="ECO:0000313" key="4">
    <source>
        <dbReference type="Proteomes" id="UP001497045"/>
    </source>
</evidence>
<keyword evidence="4" id="KW-1185">Reference proteome</keyword>
<name>A0ABU9IDF4_9SPHN</name>
<feature type="transmembrane region" description="Helical" evidence="2">
    <location>
        <begin position="408"/>
        <end position="428"/>
    </location>
</feature>
<feature type="coiled-coil region" evidence="1">
    <location>
        <begin position="270"/>
        <end position="343"/>
    </location>
</feature>
<evidence type="ECO:0000256" key="2">
    <source>
        <dbReference type="SAM" id="Phobius"/>
    </source>
</evidence>
<reference evidence="3 4" key="1">
    <citation type="submission" date="2024-04" db="EMBL/GenBank/DDBJ databases">
        <title>Aurantiacibacter sp. DGU6 16S ribosomal RNA gene Genome sequencing and assembly.</title>
        <authorList>
            <person name="Park S."/>
        </authorList>
    </citation>
    <scope>NUCLEOTIDE SEQUENCE [LARGE SCALE GENOMIC DNA]</scope>
    <source>
        <strain evidence="3 4">DGU6</strain>
    </source>
</reference>
<dbReference type="EMBL" id="JBBYHV010000001">
    <property type="protein sequence ID" value="MEL1250460.1"/>
    <property type="molecule type" value="Genomic_DNA"/>
</dbReference>
<keyword evidence="1" id="KW-0175">Coiled coil</keyword>
<dbReference type="Proteomes" id="UP001497045">
    <property type="component" value="Unassembled WGS sequence"/>
</dbReference>
<dbReference type="PANTHER" id="PTHR32309:SF13">
    <property type="entry name" value="FERRIC ENTEROBACTIN TRANSPORT PROTEIN FEPE"/>
    <property type="match status" value="1"/>
</dbReference>
<organism evidence="3 4">
    <name type="scientific">Aurantiacibacter gilvus</name>
    <dbReference type="NCBI Taxonomy" id="3139141"/>
    <lineage>
        <taxon>Bacteria</taxon>
        <taxon>Pseudomonadati</taxon>
        <taxon>Pseudomonadota</taxon>
        <taxon>Alphaproteobacteria</taxon>
        <taxon>Sphingomonadales</taxon>
        <taxon>Erythrobacteraceae</taxon>
        <taxon>Aurantiacibacter</taxon>
    </lineage>
</organism>
<gene>
    <name evidence="3" type="ORF">AAEO60_07245</name>
</gene>
<comment type="caution">
    <text evidence="3">The sequence shown here is derived from an EMBL/GenBank/DDBJ whole genome shotgun (WGS) entry which is preliminary data.</text>
</comment>
<proteinExistence type="predicted"/>
<evidence type="ECO:0000313" key="3">
    <source>
        <dbReference type="EMBL" id="MEL1250460.1"/>
    </source>
</evidence>
<keyword evidence="2" id="KW-0812">Transmembrane</keyword>
<sequence length="437" mass="46543">MTGTYDEADYLSPAPRGQRQRPAWVRLGLPVAGIVLVCGGVAAAIGLTTEKIYEAEARVELIVPEGADRAAMPTDSERLVVVRSSAVAGTAVEALDLLDDPRFLDANPALDTGGGAPDERQTRAAAVLLRNSRATLDDNGVFVSVTYRSASPTLAADIADAMAAAFVEADARTVAGALGDSREELEALVAEVRGELEAAERALSGDMTEADILALPASEANLLAGGAGIDPLTEDARLAIATQIALVRGELARVEAQIAAGTLDERDPVVRDLLESRDELQAEYERVTSQFREDYPAARELREQLDSINANLARERGRMAGDLAEEQRQLTRQEEDLLAQLAELGGAISSRGEAGEGIVDLQADVLAKRQLYDMLLARLAVAETGERPTTARVISPAELPTMPVSPNWYWLTGGALGAALLLSLLVVANDYRRRKGR</sequence>
<feature type="transmembrane region" description="Helical" evidence="2">
    <location>
        <begin position="24"/>
        <end position="47"/>
    </location>
</feature>
<dbReference type="PANTHER" id="PTHR32309">
    <property type="entry name" value="TYROSINE-PROTEIN KINASE"/>
    <property type="match status" value="1"/>
</dbReference>
<dbReference type="RefSeq" id="WP_341672979.1">
    <property type="nucleotide sequence ID" value="NZ_JBBYHV010000001.1"/>
</dbReference>
<evidence type="ECO:0008006" key="5">
    <source>
        <dbReference type="Google" id="ProtNLM"/>
    </source>
</evidence>
<evidence type="ECO:0000256" key="1">
    <source>
        <dbReference type="SAM" id="Coils"/>
    </source>
</evidence>
<keyword evidence="2" id="KW-1133">Transmembrane helix</keyword>
<dbReference type="InterPro" id="IPR050445">
    <property type="entry name" value="Bact_polysacc_biosynth/exp"/>
</dbReference>
<protein>
    <recommendedName>
        <fullName evidence="5">Polysaccharide chain length determinant N-terminal domain-containing protein</fullName>
    </recommendedName>
</protein>
<accession>A0ABU9IDF4</accession>
<keyword evidence="2" id="KW-0472">Membrane</keyword>